<comment type="catalytic activity">
    <reaction evidence="7 12 14">
        <text>meso-2,6-diaminopimelate + H(+) = L-lysine + CO2</text>
        <dbReference type="Rhea" id="RHEA:15101"/>
        <dbReference type="ChEBI" id="CHEBI:15378"/>
        <dbReference type="ChEBI" id="CHEBI:16526"/>
        <dbReference type="ChEBI" id="CHEBI:32551"/>
        <dbReference type="ChEBI" id="CHEBI:57791"/>
        <dbReference type="EC" id="4.1.1.20"/>
    </reaction>
</comment>
<comment type="cofactor">
    <cofactor evidence="1 12 13 14">
        <name>pyridoxal 5'-phosphate</name>
        <dbReference type="ChEBI" id="CHEBI:597326"/>
    </cofactor>
</comment>
<keyword evidence="4 12" id="KW-0663">Pyridoxal phosphate</keyword>
<dbReference type="FunFam" id="2.40.37.10:FF:000003">
    <property type="entry name" value="Diaminopimelate decarboxylase"/>
    <property type="match status" value="1"/>
</dbReference>
<dbReference type="GO" id="GO:0009089">
    <property type="term" value="P:lysine biosynthetic process via diaminopimelate"/>
    <property type="evidence" value="ECO:0007669"/>
    <property type="project" value="UniProtKB-UniRule"/>
</dbReference>
<feature type="binding site" evidence="12">
    <location>
        <position position="282"/>
    </location>
    <ligand>
        <name>substrate</name>
    </ligand>
</feature>
<dbReference type="PRINTS" id="PR01179">
    <property type="entry name" value="ODADCRBXLASE"/>
</dbReference>
<dbReference type="SUPFAM" id="SSF50621">
    <property type="entry name" value="Alanine racemase C-terminal domain-like"/>
    <property type="match status" value="1"/>
</dbReference>
<dbReference type="InterPro" id="IPR009006">
    <property type="entry name" value="Ala_racemase/Decarboxylase_C"/>
</dbReference>
<keyword evidence="3 12" id="KW-0210">Decarboxylase</keyword>
<feature type="binding site" evidence="12">
    <location>
        <position position="379"/>
    </location>
    <ligand>
        <name>pyridoxal 5'-phosphate</name>
        <dbReference type="ChEBI" id="CHEBI:597326"/>
    </ligand>
</feature>
<evidence type="ECO:0000256" key="11">
    <source>
        <dbReference type="ARBA" id="ARBA00074972"/>
    </source>
</evidence>
<evidence type="ECO:0000256" key="13">
    <source>
        <dbReference type="PIRSR" id="PIRSR600183-50"/>
    </source>
</evidence>
<evidence type="ECO:0000256" key="10">
    <source>
        <dbReference type="ARBA" id="ARBA00066427"/>
    </source>
</evidence>
<dbReference type="InterPro" id="IPR029066">
    <property type="entry name" value="PLP-binding_barrel"/>
</dbReference>
<accession>A0A4Q9WN05</accession>
<feature type="binding site" evidence="12">
    <location>
        <position position="323"/>
    </location>
    <ligand>
        <name>substrate</name>
    </ligand>
</feature>
<evidence type="ECO:0000313" key="17">
    <source>
        <dbReference type="Proteomes" id="UP000291949"/>
    </source>
</evidence>
<feature type="modified residue" description="N6-(pyridoxal phosphate)lysine" evidence="12 13">
    <location>
        <position position="62"/>
    </location>
</feature>
<evidence type="ECO:0000256" key="4">
    <source>
        <dbReference type="ARBA" id="ARBA00022898"/>
    </source>
</evidence>
<dbReference type="GO" id="GO:0008836">
    <property type="term" value="F:diaminopimelate decarboxylase activity"/>
    <property type="evidence" value="ECO:0007669"/>
    <property type="project" value="UniProtKB-UniRule"/>
</dbReference>
<dbReference type="UniPathway" id="UPA00034">
    <property type="reaction ID" value="UER00027"/>
</dbReference>
<dbReference type="SUPFAM" id="SSF51419">
    <property type="entry name" value="PLP-binding barrel"/>
    <property type="match status" value="1"/>
</dbReference>
<protein>
    <recommendedName>
        <fullName evidence="11 12">Diaminopimelate decarboxylase</fullName>
        <shortName evidence="12">DAP decarboxylase</shortName>
        <shortName evidence="12">DAPDC</shortName>
        <ecNumber evidence="10 12">4.1.1.20</ecNumber>
    </recommendedName>
</protein>
<organism evidence="16 17">
    <name type="scientific">Staphylococcus capitis</name>
    <dbReference type="NCBI Taxonomy" id="29388"/>
    <lineage>
        <taxon>Bacteria</taxon>
        <taxon>Bacillati</taxon>
        <taxon>Bacillota</taxon>
        <taxon>Bacilli</taxon>
        <taxon>Bacillales</taxon>
        <taxon>Staphylococcaceae</taxon>
        <taxon>Staphylococcus</taxon>
    </lineage>
</organism>
<dbReference type="Pfam" id="PF02784">
    <property type="entry name" value="Orn_Arg_deC_N"/>
    <property type="match status" value="1"/>
</dbReference>
<dbReference type="FunFam" id="3.20.20.10:FF:000003">
    <property type="entry name" value="Diaminopimelate decarboxylase"/>
    <property type="match status" value="1"/>
</dbReference>
<evidence type="ECO:0000313" key="16">
    <source>
        <dbReference type="EMBL" id="TBW78234.1"/>
    </source>
</evidence>
<keyword evidence="2 12" id="KW-0028">Amino-acid biosynthesis</keyword>
<evidence type="ECO:0000256" key="5">
    <source>
        <dbReference type="ARBA" id="ARBA00023154"/>
    </source>
</evidence>
<dbReference type="EC" id="4.1.1.20" evidence="10 12"/>
<dbReference type="InterPro" id="IPR022644">
    <property type="entry name" value="De-COase2_N"/>
</dbReference>
<dbReference type="RefSeq" id="WP_002453221.1">
    <property type="nucleotide sequence ID" value="NZ_AP014956.1"/>
</dbReference>
<dbReference type="CDD" id="cd06828">
    <property type="entry name" value="PLPDE_III_DapDC"/>
    <property type="match status" value="1"/>
</dbReference>
<dbReference type="Proteomes" id="UP000291949">
    <property type="component" value="Unassembled WGS sequence"/>
</dbReference>
<dbReference type="Gene3D" id="2.40.37.10">
    <property type="entry name" value="Lyase, Ornithine Decarboxylase, Chain A, domain 1"/>
    <property type="match status" value="1"/>
</dbReference>
<feature type="binding site" evidence="12">
    <location>
        <begin position="279"/>
        <end position="282"/>
    </location>
    <ligand>
        <name>pyridoxal 5'-phosphate</name>
        <dbReference type="ChEBI" id="CHEBI:597326"/>
    </ligand>
</feature>
<evidence type="ECO:0000259" key="15">
    <source>
        <dbReference type="Pfam" id="PF02784"/>
    </source>
</evidence>
<dbReference type="HAMAP" id="MF_02120">
    <property type="entry name" value="LysA"/>
    <property type="match status" value="1"/>
</dbReference>
<dbReference type="InterPro" id="IPR002986">
    <property type="entry name" value="DAP_deCOOHase_LysA"/>
</dbReference>
<feature type="domain" description="Orn/DAP/Arg decarboxylase 2 N-terminal" evidence="15">
    <location>
        <begin position="35"/>
        <end position="285"/>
    </location>
</feature>
<comment type="similarity">
    <text evidence="9 12">Belongs to the Orn/Lys/Arg decarboxylase class-II family. LysA subfamily.</text>
</comment>
<evidence type="ECO:0000256" key="7">
    <source>
        <dbReference type="ARBA" id="ARBA00050464"/>
    </source>
</evidence>
<dbReference type="PANTHER" id="PTHR43727">
    <property type="entry name" value="DIAMINOPIMELATE DECARBOXYLASE"/>
    <property type="match status" value="1"/>
</dbReference>
<sequence length="421" mass="46936">MVVKYNEYGELTMGGTSLKTVAQSFGTPTIVYDEDQIRNQMRRYHSAFEKSGLKYNISYASKAFTCIQMVKLVQEEDLQLDVVSEGELYTALEAGFDANRIHFHGNNKTKREIQYALENNIGYFVIDALEEIDLIDKYASDEVNIVLRVNPGVEAHTHEFIQTGQEDSKFGLSIKHGLALEAINKVKASKHLQLKGVHFHVGSQIEGTEAMIETAKLVLHWLSENEIKVELLNLGGGFGIKYVEGDESFPIEEGIAEIADAIKETAHSLNYEVPEIGIEPGRSIVGEAGITLYEVGTIKEIPEVNKYVSVDGGMSDHIRTALYDAKYQALLVNRNEEADDTVTIAGKLCESGDIIIKKAKLPSSIKRGDYLAILSTGAYHYSMASNYNQMQKPSVFFLKDGKAREVIKRQSLRQLIINDTK</sequence>
<keyword evidence="6 12" id="KW-0456">Lyase</keyword>
<feature type="binding site" evidence="12">
    <location>
        <position position="237"/>
    </location>
    <ligand>
        <name>pyridoxal 5'-phosphate</name>
        <dbReference type="ChEBI" id="CHEBI:597326"/>
    </ligand>
</feature>
<comment type="subunit">
    <text evidence="12">Homodimer.</text>
</comment>
<dbReference type="GO" id="GO:0030170">
    <property type="term" value="F:pyridoxal phosphate binding"/>
    <property type="evidence" value="ECO:0007669"/>
    <property type="project" value="UniProtKB-UniRule"/>
</dbReference>
<evidence type="ECO:0000256" key="8">
    <source>
        <dbReference type="ARBA" id="ARBA00060643"/>
    </source>
</evidence>
<dbReference type="Gene3D" id="3.20.20.10">
    <property type="entry name" value="Alanine racemase"/>
    <property type="match status" value="1"/>
</dbReference>
<gene>
    <name evidence="12 16" type="primary">lysA</name>
    <name evidence="16" type="ORF">EQ811_03945</name>
</gene>
<evidence type="ECO:0000256" key="3">
    <source>
        <dbReference type="ARBA" id="ARBA00022793"/>
    </source>
</evidence>
<dbReference type="PRINTS" id="PR01181">
    <property type="entry name" value="DAPDCRBXLASE"/>
</dbReference>
<feature type="active site" description="Proton donor" evidence="13">
    <location>
        <position position="349"/>
    </location>
</feature>
<name>A0A4Q9WN05_STACP</name>
<dbReference type="PROSITE" id="PS00879">
    <property type="entry name" value="ODR_DC_2_2"/>
    <property type="match status" value="1"/>
</dbReference>
<reference evidence="16 17" key="1">
    <citation type="journal article" date="2019" name="Sci. Transl. Med.">
        <title>Quorum sensing between bacterial species on the skin protects against epidermal injury in atopic dermatitis.</title>
        <authorList>
            <person name="Williams M.R."/>
        </authorList>
    </citation>
    <scope>NUCLEOTIDE SEQUENCE [LARGE SCALE GENOMIC DNA]</scope>
    <source>
        <strain evidence="16 17">H8</strain>
    </source>
</reference>
<proteinExistence type="inferred from homology"/>
<dbReference type="AlphaFoldDB" id="A0A4Q9WN05"/>
<evidence type="ECO:0000256" key="12">
    <source>
        <dbReference type="HAMAP-Rule" id="MF_02120"/>
    </source>
</evidence>
<feature type="binding site" evidence="12">
    <location>
        <position position="350"/>
    </location>
    <ligand>
        <name>substrate</name>
    </ligand>
</feature>
<comment type="function">
    <text evidence="12">Specifically catalyzes the decarboxylation of meso-diaminopimelate (meso-DAP) to L-lysine.</text>
</comment>
<evidence type="ECO:0000256" key="9">
    <source>
        <dbReference type="ARBA" id="ARBA00060983"/>
    </source>
</evidence>
<keyword evidence="5 12" id="KW-0457">Lysine biosynthesis</keyword>
<evidence type="ECO:0000256" key="1">
    <source>
        <dbReference type="ARBA" id="ARBA00001933"/>
    </source>
</evidence>
<dbReference type="EMBL" id="SCHC01000001">
    <property type="protein sequence ID" value="TBW78234.1"/>
    <property type="molecule type" value="Genomic_DNA"/>
</dbReference>
<dbReference type="InterPro" id="IPR022657">
    <property type="entry name" value="De-COase2_CS"/>
</dbReference>
<comment type="pathway">
    <text evidence="8 12 14">Amino-acid biosynthesis; L-lysine biosynthesis via DAP pathway; L-lysine from DL-2,6-diaminopimelate: step 1/1.</text>
</comment>
<dbReference type="PANTHER" id="PTHR43727:SF2">
    <property type="entry name" value="GROUP IV DECARBOXYLASE"/>
    <property type="match status" value="1"/>
</dbReference>
<dbReference type="NCBIfam" id="TIGR01048">
    <property type="entry name" value="lysA"/>
    <property type="match status" value="1"/>
</dbReference>
<feature type="binding site" evidence="12">
    <location>
        <position position="319"/>
    </location>
    <ligand>
        <name>substrate</name>
    </ligand>
</feature>
<comment type="caution">
    <text evidence="16">The sequence shown here is derived from an EMBL/GenBank/DDBJ whole genome shotgun (WGS) entry which is preliminary data.</text>
</comment>
<dbReference type="InterPro" id="IPR000183">
    <property type="entry name" value="Orn/DAP/Arg_de-COase"/>
</dbReference>
<evidence type="ECO:0000256" key="2">
    <source>
        <dbReference type="ARBA" id="ARBA00022605"/>
    </source>
</evidence>
<evidence type="ECO:0000256" key="6">
    <source>
        <dbReference type="ARBA" id="ARBA00023239"/>
    </source>
</evidence>
<feature type="binding site" evidence="12">
    <location>
        <position position="379"/>
    </location>
    <ligand>
        <name>substrate</name>
    </ligand>
</feature>
<evidence type="ECO:0000256" key="14">
    <source>
        <dbReference type="RuleBase" id="RU003738"/>
    </source>
</evidence>